<evidence type="ECO:0000259" key="2">
    <source>
        <dbReference type="Pfam" id="PF08044"/>
    </source>
</evidence>
<evidence type="ECO:0000256" key="1">
    <source>
        <dbReference type="SAM" id="Phobius"/>
    </source>
</evidence>
<protein>
    <submittedName>
        <fullName evidence="3">DUF1707 domain-containing protein</fullName>
    </submittedName>
</protein>
<dbReference type="EMBL" id="VLNY01000002">
    <property type="protein sequence ID" value="KAA0023884.1"/>
    <property type="molecule type" value="Genomic_DNA"/>
</dbReference>
<feature type="domain" description="DUF1707" evidence="2">
    <location>
        <begin position="12"/>
        <end position="64"/>
    </location>
</feature>
<evidence type="ECO:0000313" key="4">
    <source>
        <dbReference type="Proteomes" id="UP000322244"/>
    </source>
</evidence>
<keyword evidence="1" id="KW-0472">Membrane</keyword>
<dbReference type="AlphaFoldDB" id="A0A5A7SE79"/>
<feature type="transmembrane region" description="Helical" evidence="1">
    <location>
        <begin position="92"/>
        <end position="111"/>
    </location>
</feature>
<reference evidence="3 4" key="1">
    <citation type="submission" date="2019-07" db="EMBL/GenBank/DDBJ databases">
        <title>Rhodococcus cavernicolus sp. nov., isolated from a cave.</title>
        <authorList>
            <person name="Lee S.D."/>
        </authorList>
    </citation>
    <scope>NUCLEOTIDE SEQUENCE [LARGE SCALE GENOMIC DNA]</scope>
    <source>
        <strain evidence="3 4">C1-24</strain>
    </source>
</reference>
<dbReference type="PANTHER" id="PTHR40763">
    <property type="entry name" value="MEMBRANE PROTEIN-RELATED"/>
    <property type="match status" value="1"/>
</dbReference>
<keyword evidence="1" id="KW-1133">Transmembrane helix</keyword>
<dbReference type="InterPro" id="IPR012551">
    <property type="entry name" value="DUF1707_SHOCT-like"/>
</dbReference>
<keyword evidence="1" id="KW-0812">Transmembrane</keyword>
<sequence length="287" mass="30650">MTGPDASDRASVRANDLDRSMAATALDSAYADGELAYDEYQQRLTAAKNAATRGELIRLVGDLQVPHELPALPQLQPPSAPAGSKTRVRRGVWAAVAASFLAVAAAVVALTSHHSATPTVSSRSTTPSPTTPIVATSVVERPDYTVADRQLVAVLPTGYSQNNCSHQEPNNGELAALICGAYPGADISESHFYLYADAQTAQQSYDDDRNNLDHVACADGASDNSYPMPESAQPAGRYECFQSTGKQIVPSLEWTSAQRHTLGVSFASDADGNQSLLDWWRSHGRFN</sequence>
<evidence type="ECO:0000313" key="3">
    <source>
        <dbReference type="EMBL" id="KAA0023884.1"/>
    </source>
</evidence>
<proteinExistence type="predicted"/>
<dbReference type="Pfam" id="PF08044">
    <property type="entry name" value="DUF1707"/>
    <property type="match status" value="1"/>
</dbReference>
<dbReference type="OrthoDB" id="3534574at2"/>
<comment type="caution">
    <text evidence="3">The sequence shown here is derived from an EMBL/GenBank/DDBJ whole genome shotgun (WGS) entry which is preliminary data.</text>
</comment>
<dbReference type="Proteomes" id="UP000322244">
    <property type="component" value="Unassembled WGS sequence"/>
</dbReference>
<dbReference type="PANTHER" id="PTHR40763:SF4">
    <property type="entry name" value="DUF1707 DOMAIN-CONTAINING PROTEIN"/>
    <property type="match status" value="1"/>
</dbReference>
<keyword evidence="4" id="KW-1185">Reference proteome</keyword>
<gene>
    <name evidence="3" type="ORF">FOY51_04670</name>
</gene>
<dbReference type="RefSeq" id="WP_149429044.1">
    <property type="nucleotide sequence ID" value="NZ_VLNY01000002.1"/>
</dbReference>
<accession>A0A5A7SE79</accession>
<name>A0A5A7SE79_9NOCA</name>
<organism evidence="3 4">
    <name type="scientific">Antrihabitans cavernicola</name>
    <dbReference type="NCBI Taxonomy" id="2495913"/>
    <lineage>
        <taxon>Bacteria</taxon>
        <taxon>Bacillati</taxon>
        <taxon>Actinomycetota</taxon>
        <taxon>Actinomycetes</taxon>
        <taxon>Mycobacteriales</taxon>
        <taxon>Nocardiaceae</taxon>
        <taxon>Antrihabitans</taxon>
    </lineage>
</organism>